<dbReference type="EMBL" id="PFAS01000036">
    <property type="protein sequence ID" value="PIT93843.1"/>
    <property type="molecule type" value="Genomic_DNA"/>
</dbReference>
<reference evidence="4" key="1">
    <citation type="submission" date="2017-09" db="EMBL/GenBank/DDBJ databases">
        <title>Depth-based differentiation of microbial function through sediment-hosted aquifers and enrichment of novel symbionts in the deep terrestrial subsurface.</title>
        <authorList>
            <person name="Probst A.J."/>
            <person name="Ladd B."/>
            <person name="Jarett J.K."/>
            <person name="Geller-Mcgrath D.E."/>
            <person name="Sieber C.M.K."/>
            <person name="Emerson J.B."/>
            <person name="Anantharaman K."/>
            <person name="Thomas B.C."/>
            <person name="Malmstrom R."/>
            <person name="Stieglmeier M."/>
            <person name="Klingl A."/>
            <person name="Woyke T."/>
            <person name="Ryan C.M."/>
            <person name="Banfield J.F."/>
        </authorList>
    </citation>
    <scope>NUCLEOTIDE SEQUENCE [LARGE SCALE GENOMIC DNA]</scope>
</reference>
<feature type="transmembrane region" description="Helical" evidence="1">
    <location>
        <begin position="243"/>
        <end position="263"/>
    </location>
</feature>
<keyword evidence="1" id="KW-1133">Transmembrane helix</keyword>
<dbReference type="InterPro" id="IPR014044">
    <property type="entry name" value="CAP_dom"/>
</dbReference>
<dbReference type="Gene3D" id="3.40.33.10">
    <property type="entry name" value="CAP"/>
    <property type="match status" value="1"/>
</dbReference>
<keyword evidence="1" id="KW-0812">Transmembrane</keyword>
<dbReference type="InterPro" id="IPR035940">
    <property type="entry name" value="CAP_sf"/>
</dbReference>
<evidence type="ECO:0000259" key="2">
    <source>
        <dbReference type="Pfam" id="PF00188"/>
    </source>
</evidence>
<dbReference type="Pfam" id="PF00188">
    <property type="entry name" value="CAP"/>
    <property type="match status" value="1"/>
</dbReference>
<sequence>MNVIGGKKSIFFYFRNSLLLWIMGIFLLPNIAFASSITPANLIELTNQERAKYNLPKLTINELLTKAAEQKAEAIFAVQKFSHNFADKKFSGWIKEQGYQYSIVGENLAINFTASEPLFNAWLASPMHKKNILHDDFREIGLAIKTSYWLGEETTLVVELFGAPPALAEQSVPDTFSHRSPFLSYQNPAQLITSNLAENYLNNIAADNTPAVAASKQIITKNFIIKNKTAAINYLLTAVKITLIYTAVMLLLVLCYFYAVYFAKLYKKLQLMAK</sequence>
<dbReference type="AlphaFoldDB" id="A0A2M6WM21"/>
<dbReference type="SUPFAM" id="SSF55797">
    <property type="entry name" value="PR-1-like"/>
    <property type="match status" value="1"/>
</dbReference>
<protein>
    <recommendedName>
        <fullName evidence="2">SCP domain-containing protein</fullName>
    </recommendedName>
</protein>
<proteinExistence type="predicted"/>
<evidence type="ECO:0000313" key="3">
    <source>
        <dbReference type="EMBL" id="PIT93843.1"/>
    </source>
</evidence>
<organism evidence="3 4">
    <name type="scientific">Candidatus Falkowbacteria bacterium CG10_big_fil_rev_8_21_14_0_10_43_11</name>
    <dbReference type="NCBI Taxonomy" id="1974568"/>
    <lineage>
        <taxon>Bacteria</taxon>
        <taxon>Candidatus Falkowiibacteriota</taxon>
    </lineage>
</organism>
<feature type="domain" description="SCP" evidence="2">
    <location>
        <begin position="44"/>
        <end position="148"/>
    </location>
</feature>
<name>A0A2M6WM21_9BACT</name>
<dbReference type="Proteomes" id="UP000229335">
    <property type="component" value="Unassembled WGS sequence"/>
</dbReference>
<evidence type="ECO:0000313" key="4">
    <source>
        <dbReference type="Proteomes" id="UP000229335"/>
    </source>
</evidence>
<evidence type="ECO:0000256" key="1">
    <source>
        <dbReference type="SAM" id="Phobius"/>
    </source>
</evidence>
<keyword evidence="1" id="KW-0472">Membrane</keyword>
<gene>
    <name evidence="3" type="ORF">COU00_02215</name>
</gene>
<comment type="caution">
    <text evidence="3">The sequence shown here is derived from an EMBL/GenBank/DDBJ whole genome shotgun (WGS) entry which is preliminary data.</text>
</comment>
<dbReference type="CDD" id="cd05379">
    <property type="entry name" value="CAP_bacterial"/>
    <property type="match status" value="1"/>
</dbReference>
<accession>A0A2M6WM21</accession>
<dbReference type="PANTHER" id="PTHR31157">
    <property type="entry name" value="SCP DOMAIN-CONTAINING PROTEIN"/>
    <property type="match status" value="1"/>
</dbReference>
<dbReference type="PANTHER" id="PTHR31157:SF1">
    <property type="entry name" value="SCP DOMAIN-CONTAINING PROTEIN"/>
    <property type="match status" value="1"/>
</dbReference>